<dbReference type="InterPro" id="IPR011008">
    <property type="entry name" value="Dimeric_a/b-barrel"/>
</dbReference>
<evidence type="ECO:0000313" key="4">
    <source>
        <dbReference type="Proteomes" id="UP001225605"/>
    </source>
</evidence>
<proteinExistence type="inferred from homology"/>
<organism evidence="3 4">
    <name type="scientific">Saccharothrix yanglingensis</name>
    <dbReference type="NCBI Taxonomy" id="659496"/>
    <lineage>
        <taxon>Bacteria</taxon>
        <taxon>Bacillati</taxon>
        <taxon>Actinomycetota</taxon>
        <taxon>Actinomycetes</taxon>
        <taxon>Pseudonocardiales</taxon>
        <taxon>Pseudonocardiaceae</taxon>
        <taxon>Saccharothrix</taxon>
    </lineage>
</organism>
<gene>
    <name evidence="3" type="ORF">CKY47_14310</name>
</gene>
<dbReference type="Proteomes" id="UP001225605">
    <property type="component" value="Unassembled WGS sequence"/>
</dbReference>
<sequence length="122" mass="13492">MRFLMMHRLAESAPEVWDPSPEFVERVGAFIRDWTDRGVLISAEGVHPSERGARVRKAPDGAITATDGPFAEAKEVVGGFLLINAEDRAAAVECARRYAELFGQVEIEVRQVVEFEDLPPAP</sequence>
<dbReference type="EMBL" id="NSDM01000005">
    <property type="protein sequence ID" value="MDQ2585131.1"/>
    <property type="molecule type" value="Genomic_DNA"/>
</dbReference>
<dbReference type="Pfam" id="PF03795">
    <property type="entry name" value="YCII"/>
    <property type="match status" value="1"/>
</dbReference>
<dbReference type="Gene3D" id="3.30.70.1060">
    <property type="entry name" value="Dimeric alpha+beta barrel"/>
    <property type="match status" value="1"/>
</dbReference>
<comment type="similarity">
    <text evidence="1">Belongs to the YciI family.</text>
</comment>
<evidence type="ECO:0000313" key="3">
    <source>
        <dbReference type="EMBL" id="MDQ2585131.1"/>
    </source>
</evidence>
<reference evidence="3 4" key="1">
    <citation type="submission" date="2017-06" db="EMBL/GenBank/DDBJ databases">
        <title>Cultured bacterium strain Saccharothrix yanglingensis Hhs.015.</title>
        <authorList>
            <person name="Xia Y."/>
        </authorList>
    </citation>
    <scope>NUCLEOTIDE SEQUENCE [LARGE SCALE GENOMIC DNA]</scope>
    <source>
        <strain evidence="3 4">Hhs.015</strain>
    </source>
</reference>
<comment type="caution">
    <text evidence="3">The sequence shown here is derived from an EMBL/GenBank/DDBJ whole genome shotgun (WGS) entry which is preliminary data.</text>
</comment>
<dbReference type="PANTHER" id="PTHR35174">
    <property type="entry name" value="BLL7171 PROTEIN-RELATED"/>
    <property type="match status" value="1"/>
</dbReference>
<keyword evidence="4" id="KW-1185">Reference proteome</keyword>
<evidence type="ECO:0000256" key="1">
    <source>
        <dbReference type="ARBA" id="ARBA00007689"/>
    </source>
</evidence>
<evidence type="ECO:0000259" key="2">
    <source>
        <dbReference type="Pfam" id="PF03795"/>
    </source>
</evidence>
<dbReference type="SUPFAM" id="SSF54909">
    <property type="entry name" value="Dimeric alpha+beta barrel"/>
    <property type="match status" value="1"/>
</dbReference>
<dbReference type="RefSeq" id="WP_306746301.1">
    <property type="nucleotide sequence ID" value="NZ_NSDM01000005.1"/>
</dbReference>
<accession>A0ABU0WZ40</accession>
<dbReference type="InterPro" id="IPR005545">
    <property type="entry name" value="YCII"/>
</dbReference>
<protein>
    <recommendedName>
        <fullName evidence="2">YCII-related domain-containing protein</fullName>
    </recommendedName>
</protein>
<name>A0ABU0WZ40_9PSEU</name>
<feature type="domain" description="YCII-related" evidence="2">
    <location>
        <begin position="1"/>
        <end position="115"/>
    </location>
</feature>